<dbReference type="KEGG" id="apln:108735317"/>
<feature type="region of interest" description="Disordered" evidence="8">
    <location>
        <begin position="506"/>
        <end position="568"/>
    </location>
</feature>
<dbReference type="InterPro" id="IPR002048">
    <property type="entry name" value="EF_hand_dom"/>
</dbReference>
<dbReference type="GO" id="GO:0005737">
    <property type="term" value="C:cytoplasm"/>
    <property type="evidence" value="ECO:0007669"/>
    <property type="project" value="UniProtKB-SubCell"/>
</dbReference>
<keyword evidence="6" id="KW-0472">Membrane</keyword>
<dbReference type="AlphaFoldDB" id="A0A7F5RI58"/>
<feature type="domain" description="EF-hand" evidence="9">
    <location>
        <begin position="88"/>
        <end position="123"/>
    </location>
</feature>
<evidence type="ECO:0000256" key="4">
    <source>
        <dbReference type="ARBA" id="ARBA00022687"/>
    </source>
</evidence>
<feature type="compositionally biased region" description="Basic and acidic residues" evidence="8">
    <location>
        <begin position="511"/>
        <end position="532"/>
    </location>
</feature>
<evidence type="ECO:0000256" key="5">
    <source>
        <dbReference type="ARBA" id="ARBA00022723"/>
    </source>
</evidence>
<name>A0A7F5RI58_AGRPL</name>
<dbReference type="Gene3D" id="1.10.238.10">
    <property type="entry name" value="EF-hand"/>
    <property type="match status" value="1"/>
</dbReference>
<proteinExistence type="inferred from homology"/>
<evidence type="ECO:0000256" key="3">
    <source>
        <dbReference type="ARBA" id="ARBA00022490"/>
    </source>
</evidence>
<comment type="similarity">
    <text evidence="1 7">Belongs to the NKD family.</text>
</comment>
<dbReference type="PANTHER" id="PTHR22611">
    <property type="entry name" value="PROTEIN NAKED CUTICLE"/>
    <property type="match status" value="1"/>
</dbReference>
<evidence type="ECO:0000313" key="11">
    <source>
        <dbReference type="RefSeq" id="XP_025835687.1"/>
    </source>
</evidence>
<evidence type="ECO:0000256" key="7">
    <source>
        <dbReference type="RuleBase" id="RU367060"/>
    </source>
</evidence>
<evidence type="ECO:0000256" key="2">
    <source>
        <dbReference type="ARBA" id="ARBA00022475"/>
    </source>
</evidence>
<dbReference type="InterPro" id="IPR040140">
    <property type="entry name" value="Nkd-like"/>
</dbReference>
<comment type="function">
    <text evidence="7">Cell autonomous antagonist of the canonical Wnt signaling pathway.</text>
</comment>
<dbReference type="GO" id="GO:0016055">
    <property type="term" value="P:Wnt signaling pathway"/>
    <property type="evidence" value="ECO:0007669"/>
    <property type="project" value="UniProtKB-UniRule"/>
</dbReference>
<protein>
    <recommendedName>
        <fullName evidence="7">Protein naked cuticle homolog</fullName>
    </recommendedName>
</protein>
<dbReference type="GeneID" id="108735317"/>
<feature type="compositionally biased region" description="Basic residues" evidence="8">
    <location>
        <begin position="546"/>
        <end position="559"/>
    </location>
</feature>
<sequence>MSPQVDCNDDHISDTEELLERTASEFEFGNRLETSCTTPPIDVYHTDNENAPSLDSKPETTPPETRSRLLNVEEFSCDVSLEEATDNNKPDRQEFSFTLYDFDGRGKITKDDIAGLVTTIYEALGSSIEMPHFGSKTIKVKLTVSPNIKREETETRLNENLEDILTKKDFNVTIRHVAQDRKKQCRYHQKQKELKTHYCCRKLQETNDFVDSSDDYSDVCSNISSDDEETEIYSNIRTCKTNVTQKQCNKHSTSDIKNSINVTTKDCVDNSHSNICSKTKKLNKRSMSLQRQELLEILQANMDKNNLSFHTKRKPCVDHVVLDSQKPQNQNYIKQHKHRHKTVRFPSVPFQCLANVINPTHLYVDLASLQNTTQLPNTTCQYGQLIDAVMCVSNKQITTKRSQGCHRHVRLKYPESTNNNVNPFQYHLVDSSFMIPDGIPKITKKTKTKCESEATPAVKKNIRKFPQVVLGHTSSPHHLRHRNRQEDKARAMAQVVRWLEQEFSSNLHATSDNEDKTKSTESRKSPQDDKGENSPTDTKPNVERHEHHHVHEHIHHHYHHYQETPVVV</sequence>
<organism evidence="10 11">
    <name type="scientific">Agrilus planipennis</name>
    <name type="common">Emerald ash borer</name>
    <name type="synonym">Agrilus marcopoli</name>
    <dbReference type="NCBI Taxonomy" id="224129"/>
    <lineage>
        <taxon>Eukaryota</taxon>
        <taxon>Metazoa</taxon>
        <taxon>Ecdysozoa</taxon>
        <taxon>Arthropoda</taxon>
        <taxon>Hexapoda</taxon>
        <taxon>Insecta</taxon>
        <taxon>Pterygota</taxon>
        <taxon>Neoptera</taxon>
        <taxon>Endopterygota</taxon>
        <taxon>Coleoptera</taxon>
        <taxon>Polyphaga</taxon>
        <taxon>Elateriformia</taxon>
        <taxon>Buprestoidea</taxon>
        <taxon>Buprestidae</taxon>
        <taxon>Agrilinae</taxon>
        <taxon>Agrilus</taxon>
    </lineage>
</organism>
<evidence type="ECO:0000259" key="9">
    <source>
        <dbReference type="PROSITE" id="PS50222"/>
    </source>
</evidence>
<keyword evidence="3" id="KW-0963">Cytoplasm</keyword>
<dbReference type="Proteomes" id="UP000192223">
    <property type="component" value="Unplaced"/>
</dbReference>
<dbReference type="InParanoid" id="A0A7F5RI58"/>
<dbReference type="GO" id="GO:0005509">
    <property type="term" value="F:calcium ion binding"/>
    <property type="evidence" value="ECO:0007669"/>
    <property type="project" value="InterPro"/>
</dbReference>
<dbReference type="GO" id="GO:0090090">
    <property type="term" value="P:negative regulation of canonical Wnt signaling pathway"/>
    <property type="evidence" value="ECO:0007669"/>
    <property type="project" value="UniProtKB-ARBA"/>
</dbReference>
<accession>A0A7F5RI58</accession>
<evidence type="ECO:0000256" key="6">
    <source>
        <dbReference type="ARBA" id="ARBA00023136"/>
    </source>
</evidence>
<evidence type="ECO:0000256" key="1">
    <source>
        <dbReference type="ARBA" id="ARBA00007081"/>
    </source>
</evidence>
<keyword evidence="4 7" id="KW-0879">Wnt signaling pathway</keyword>
<evidence type="ECO:0000256" key="8">
    <source>
        <dbReference type="SAM" id="MobiDB-lite"/>
    </source>
</evidence>
<dbReference type="OrthoDB" id="5953812at2759"/>
<evidence type="ECO:0000313" key="10">
    <source>
        <dbReference type="Proteomes" id="UP000192223"/>
    </source>
</evidence>
<keyword evidence="2 7" id="KW-1003">Cell membrane</keyword>
<reference evidence="11" key="1">
    <citation type="submission" date="2025-08" db="UniProtKB">
        <authorList>
            <consortium name="RefSeq"/>
        </authorList>
    </citation>
    <scope>IDENTIFICATION</scope>
    <source>
        <tissue evidence="11">Entire body</tissue>
    </source>
</reference>
<dbReference type="InterPro" id="IPR011992">
    <property type="entry name" value="EF-hand-dom_pair"/>
</dbReference>
<keyword evidence="10" id="KW-1185">Reference proteome</keyword>
<keyword evidence="5" id="KW-0479">Metal-binding</keyword>
<dbReference type="RefSeq" id="XP_025835687.1">
    <property type="nucleotide sequence ID" value="XM_025979902.1"/>
</dbReference>
<feature type="region of interest" description="Disordered" evidence="8">
    <location>
        <begin position="37"/>
        <end position="65"/>
    </location>
</feature>
<dbReference type="PANTHER" id="PTHR22611:SF9">
    <property type="entry name" value="PROTEIN NAKED CUTICLE"/>
    <property type="match status" value="1"/>
</dbReference>
<dbReference type="GO" id="GO:0005886">
    <property type="term" value="C:plasma membrane"/>
    <property type="evidence" value="ECO:0007669"/>
    <property type="project" value="UniProtKB-SubCell"/>
</dbReference>
<dbReference type="SUPFAM" id="SSF47473">
    <property type="entry name" value="EF-hand"/>
    <property type="match status" value="1"/>
</dbReference>
<comment type="subcellular location">
    <subcellularLocation>
        <location evidence="7">Cell membrane</location>
    </subcellularLocation>
    <subcellularLocation>
        <location evidence="7">Cytoplasm</location>
    </subcellularLocation>
</comment>
<gene>
    <name evidence="11" type="primary">LOC108735317</name>
</gene>
<dbReference type="PROSITE" id="PS50222">
    <property type="entry name" value="EF_HAND_2"/>
    <property type="match status" value="1"/>
</dbReference>